<comment type="caution">
    <text evidence="1">The sequence shown here is derived from an EMBL/GenBank/DDBJ whole genome shotgun (WGS) entry which is preliminary data.</text>
</comment>
<dbReference type="Proteomes" id="UP000637628">
    <property type="component" value="Unassembled WGS sequence"/>
</dbReference>
<protein>
    <submittedName>
        <fullName evidence="1">Uncharacterized protein</fullName>
    </submittedName>
</protein>
<dbReference type="EMBL" id="BOML01000012">
    <property type="protein sequence ID" value="GID99818.1"/>
    <property type="molecule type" value="Genomic_DNA"/>
</dbReference>
<sequence>MDLGRLHVSEVALQWVVPAQGGVAQQARRQRYGGYRVAVGYCPRGQGLGAGYRGALVEAGGGVQQQAFGGGQQSLYLACGCLETVGCRYRAAQVGGDSLVGETVEPVLGGSGYAHVDGGQR</sequence>
<evidence type="ECO:0000313" key="1">
    <source>
        <dbReference type="EMBL" id="GID99818.1"/>
    </source>
</evidence>
<proteinExistence type="predicted"/>
<keyword evidence="2" id="KW-1185">Reference proteome</keyword>
<evidence type="ECO:0000313" key="2">
    <source>
        <dbReference type="Proteomes" id="UP000637628"/>
    </source>
</evidence>
<reference evidence="1 2" key="1">
    <citation type="submission" date="2021-01" db="EMBL/GenBank/DDBJ databases">
        <title>Whole genome shotgun sequence of Actinoplanes durhamensis NBRC 14914.</title>
        <authorList>
            <person name="Komaki H."/>
            <person name="Tamura T."/>
        </authorList>
    </citation>
    <scope>NUCLEOTIDE SEQUENCE [LARGE SCALE GENOMIC DNA]</scope>
    <source>
        <strain evidence="1 2">NBRC 14914</strain>
    </source>
</reference>
<gene>
    <name evidence="1" type="ORF">Adu01nite_11690</name>
</gene>
<organism evidence="1 2">
    <name type="scientific">Paractinoplanes durhamensis</name>
    <dbReference type="NCBI Taxonomy" id="113563"/>
    <lineage>
        <taxon>Bacteria</taxon>
        <taxon>Bacillati</taxon>
        <taxon>Actinomycetota</taxon>
        <taxon>Actinomycetes</taxon>
        <taxon>Micromonosporales</taxon>
        <taxon>Micromonosporaceae</taxon>
        <taxon>Paractinoplanes</taxon>
    </lineage>
</organism>
<accession>A0ABQ3YR25</accession>
<name>A0ABQ3YR25_9ACTN</name>